<comment type="caution">
    <text evidence="3">The sequence shown here is derived from an EMBL/GenBank/DDBJ whole genome shotgun (WGS) entry which is preliminary data.</text>
</comment>
<feature type="region of interest" description="Disordered" evidence="1">
    <location>
        <begin position="247"/>
        <end position="266"/>
    </location>
</feature>
<sequence>MSVRSLGSSGGSSTDPTFGPADTTFGSGFEERNRTLTRILEQRWTIHPSIGTLLLVFKSFVGLELARRTTDPKVATLLIKVQDTMTGFVQTFALVKPGSENKVLLLRQVSDLSAAMALDIGDCGKLCQGYYQKSFTGKIFSKTTFDGKFRDMGRRLDERRRELDSILLFATSSSLQADVQEELQADVSGSSDAAMGSESSDPPPYTPGDGSDLFGRDKRGDRQQSAIRAANEEGWVDVVDRGQHTSPLPLTAWSGASSPTTDSPSMSNILDNVPALSFEDGDAASHIDAFLRHQSQRAALLAQSLSPIDLREALQVCEQRICSALLAILSSRDAKHAVLLLEGARAQAFLDAVQAVLDRGSLPSAERTSQARRLIIRLSEARDQLPTSLFISGVSDHDEHPTFAGGFGDIYRASFGGSMVALKRIRMFHAGSDSTRTRLQFCREALVWQTLHHKYILPLIGIDRETFPSSFCMVSPWMKNGTVLKYLSEHGRADVEKLLLQIAEGLGYLHSMKIVHGDLRGTNILVSDDWNVCLADFGLTGVIEDTALSATNGALTSSTNHAGSLRWFAPELMAPTFFGRERFVRTPSSDVYAFACVCLELHTGAPPFSEITPDVAAMLRVVAGERPARPEVMSDELWGLVTAAWAQKFQDRPGVDDVIESMKVLVAPKKYKFTLPSIPPAGPDDGLRAVVLYDYEVWQAHLTDVCNTQRSIGSSASTGGHSPQEGRDHQADYSSRR</sequence>
<protein>
    <submittedName>
        <fullName evidence="3">Kinase-like domain-containing protein</fullName>
    </submittedName>
</protein>
<dbReference type="PROSITE" id="PS50011">
    <property type="entry name" value="PROTEIN_KINASE_DOM"/>
    <property type="match status" value="1"/>
</dbReference>
<accession>A0AAD6TC39</accession>
<dbReference type="Proteomes" id="UP001218188">
    <property type="component" value="Unassembled WGS sequence"/>
</dbReference>
<keyword evidence="3" id="KW-0418">Kinase</keyword>
<gene>
    <name evidence="3" type="ORF">C8F04DRAFT_172343</name>
</gene>
<dbReference type="PROSITE" id="PS00109">
    <property type="entry name" value="PROTEIN_KINASE_TYR"/>
    <property type="match status" value="1"/>
</dbReference>
<feature type="region of interest" description="Disordered" evidence="1">
    <location>
        <begin position="183"/>
        <end position="234"/>
    </location>
</feature>
<dbReference type="InterPro" id="IPR011009">
    <property type="entry name" value="Kinase-like_dom_sf"/>
</dbReference>
<dbReference type="Gene3D" id="1.10.510.10">
    <property type="entry name" value="Transferase(Phosphotransferase) domain 1"/>
    <property type="match status" value="1"/>
</dbReference>
<feature type="region of interest" description="Disordered" evidence="1">
    <location>
        <begin position="1"/>
        <end position="28"/>
    </location>
</feature>
<name>A0AAD6TC39_9AGAR</name>
<dbReference type="InterPro" id="IPR001245">
    <property type="entry name" value="Ser-Thr/Tyr_kinase_cat_dom"/>
</dbReference>
<reference evidence="3" key="1">
    <citation type="submission" date="2023-03" db="EMBL/GenBank/DDBJ databases">
        <title>Massive genome expansion in bonnet fungi (Mycena s.s.) driven by repeated elements and novel gene families across ecological guilds.</title>
        <authorList>
            <consortium name="Lawrence Berkeley National Laboratory"/>
            <person name="Harder C.B."/>
            <person name="Miyauchi S."/>
            <person name="Viragh M."/>
            <person name="Kuo A."/>
            <person name="Thoen E."/>
            <person name="Andreopoulos B."/>
            <person name="Lu D."/>
            <person name="Skrede I."/>
            <person name="Drula E."/>
            <person name="Henrissat B."/>
            <person name="Morin E."/>
            <person name="Kohler A."/>
            <person name="Barry K."/>
            <person name="LaButti K."/>
            <person name="Morin E."/>
            <person name="Salamov A."/>
            <person name="Lipzen A."/>
            <person name="Mereny Z."/>
            <person name="Hegedus B."/>
            <person name="Baldrian P."/>
            <person name="Stursova M."/>
            <person name="Weitz H."/>
            <person name="Taylor A."/>
            <person name="Grigoriev I.V."/>
            <person name="Nagy L.G."/>
            <person name="Martin F."/>
            <person name="Kauserud H."/>
        </authorList>
    </citation>
    <scope>NUCLEOTIDE SEQUENCE</scope>
    <source>
        <strain evidence="3">CBHHK200</strain>
    </source>
</reference>
<proteinExistence type="predicted"/>
<evidence type="ECO:0000259" key="2">
    <source>
        <dbReference type="PROSITE" id="PS50011"/>
    </source>
</evidence>
<dbReference type="InterPro" id="IPR008266">
    <property type="entry name" value="Tyr_kinase_AS"/>
</dbReference>
<feature type="compositionally biased region" description="Low complexity" evidence="1">
    <location>
        <begin position="1"/>
        <end position="13"/>
    </location>
</feature>
<dbReference type="InterPro" id="IPR000719">
    <property type="entry name" value="Prot_kinase_dom"/>
</dbReference>
<dbReference type="GO" id="GO:0005524">
    <property type="term" value="F:ATP binding"/>
    <property type="evidence" value="ECO:0007669"/>
    <property type="project" value="InterPro"/>
</dbReference>
<evidence type="ECO:0000313" key="3">
    <source>
        <dbReference type="EMBL" id="KAJ7041217.1"/>
    </source>
</evidence>
<dbReference type="Pfam" id="PF07714">
    <property type="entry name" value="PK_Tyr_Ser-Thr"/>
    <property type="match status" value="1"/>
</dbReference>
<dbReference type="GO" id="GO:0004674">
    <property type="term" value="F:protein serine/threonine kinase activity"/>
    <property type="evidence" value="ECO:0007669"/>
    <property type="project" value="TreeGrafter"/>
</dbReference>
<dbReference type="PANTHER" id="PTHR44329">
    <property type="entry name" value="SERINE/THREONINE-PROTEIN KINASE TNNI3K-RELATED"/>
    <property type="match status" value="1"/>
</dbReference>
<keyword evidence="3" id="KW-0808">Transferase</keyword>
<dbReference type="AlphaFoldDB" id="A0AAD6TC39"/>
<keyword evidence="4" id="KW-1185">Reference proteome</keyword>
<dbReference type="SUPFAM" id="SSF56112">
    <property type="entry name" value="Protein kinase-like (PK-like)"/>
    <property type="match status" value="1"/>
</dbReference>
<feature type="region of interest" description="Disordered" evidence="1">
    <location>
        <begin position="712"/>
        <end position="737"/>
    </location>
</feature>
<organism evidence="3 4">
    <name type="scientific">Mycena alexandri</name>
    <dbReference type="NCBI Taxonomy" id="1745969"/>
    <lineage>
        <taxon>Eukaryota</taxon>
        <taxon>Fungi</taxon>
        <taxon>Dikarya</taxon>
        <taxon>Basidiomycota</taxon>
        <taxon>Agaricomycotina</taxon>
        <taxon>Agaricomycetes</taxon>
        <taxon>Agaricomycetidae</taxon>
        <taxon>Agaricales</taxon>
        <taxon>Marasmiineae</taxon>
        <taxon>Mycenaceae</taxon>
        <taxon>Mycena</taxon>
    </lineage>
</organism>
<feature type="domain" description="Protein kinase" evidence="2">
    <location>
        <begin position="396"/>
        <end position="665"/>
    </location>
</feature>
<feature type="compositionally biased region" description="Basic and acidic residues" evidence="1">
    <location>
        <begin position="724"/>
        <end position="737"/>
    </location>
</feature>
<feature type="compositionally biased region" description="Polar residues" evidence="1">
    <location>
        <begin position="712"/>
        <end position="721"/>
    </location>
</feature>
<dbReference type="EMBL" id="JARJCM010000018">
    <property type="protein sequence ID" value="KAJ7041217.1"/>
    <property type="molecule type" value="Genomic_DNA"/>
</dbReference>
<evidence type="ECO:0000256" key="1">
    <source>
        <dbReference type="SAM" id="MobiDB-lite"/>
    </source>
</evidence>
<dbReference type="InterPro" id="IPR051681">
    <property type="entry name" value="Ser/Thr_Kinases-Pseudokinases"/>
</dbReference>
<evidence type="ECO:0000313" key="4">
    <source>
        <dbReference type="Proteomes" id="UP001218188"/>
    </source>
</evidence>